<name>A0A074S2L9_9AGAM</name>
<keyword evidence="11" id="KW-1185">Reference proteome</keyword>
<evidence type="ECO:0000256" key="2">
    <source>
        <dbReference type="ARBA" id="ARBA00004887"/>
    </source>
</evidence>
<protein>
    <recommendedName>
        <fullName evidence="4">Riboflavin synthase</fullName>
        <ecNumber evidence="3">2.5.1.9</ecNumber>
    </recommendedName>
</protein>
<dbReference type="CDD" id="cd00402">
    <property type="entry name" value="Riboflavin_synthase_like"/>
    <property type="match status" value="1"/>
</dbReference>
<evidence type="ECO:0000256" key="3">
    <source>
        <dbReference type="ARBA" id="ARBA00012827"/>
    </source>
</evidence>
<feature type="repeat" description="Lumazine-binding" evidence="8">
    <location>
        <begin position="144"/>
        <end position="249"/>
    </location>
</feature>
<comment type="function">
    <text evidence="1">Catalyzes the dismutation of two molecules of 6,7-dimethyl-8-ribityllumazine, resulting in the formation of riboflavin and 5-amino-6-(D-ribitylamino)uracil.</text>
</comment>
<evidence type="ECO:0000256" key="4">
    <source>
        <dbReference type="ARBA" id="ARBA00013950"/>
    </source>
</evidence>
<dbReference type="InterPro" id="IPR023366">
    <property type="entry name" value="ATP_synth_asu-like_sf"/>
</dbReference>
<comment type="pathway">
    <text evidence="2">Cofactor biosynthesis; riboflavin biosynthesis; riboflavin from 2-hydroxy-3-oxobutyl phosphate and 5-amino-6-(D-ribitylamino)uracil: step 2/2.</text>
</comment>
<dbReference type="SUPFAM" id="SSF63380">
    <property type="entry name" value="Riboflavin synthase domain-like"/>
    <property type="match status" value="2"/>
</dbReference>
<gene>
    <name evidence="10" type="ORF">V565_067020</name>
</gene>
<evidence type="ECO:0000313" key="10">
    <source>
        <dbReference type="EMBL" id="KEP51133.1"/>
    </source>
</evidence>
<dbReference type="PANTHER" id="PTHR21098:SF0">
    <property type="entry name" value="RIBOFLAVIN SYNTHASE"/>
    <property type="match status" value="1"/>
</dbReference>
<dbReference type="GO" id="GO:0009231">
    <property type="term" value="P:riboflavin biosynthetic process"/>
    <property type="evidence" value="ECO:0007669"/>
    <property type="project" value="UniProtKB-KW"/>
</dbReference>
<evidence type="ECO:0000313" key="11">
    <source>
        <dbReference type="Proteomes" id="UP000027456"/>
    </source>
</evidence>
<dbReference type="NCBIfam" id="NF006767">
    <property type="entry name" value="PRK09289.1"/>
    <property type="match status" value="1"/>
</dbReference>
<dbReference type="EMBL" id="AZST01000191">
    <property type="protein sequence ID" value="KEP51133.1"/>
    <property type="molecule type" value="Genomic_DNA"/>
</dbReference>
<comment type="caution">
    <text evidence="10">The sequence shown here is derived from an EMBL/GenBank/DDBJ whole genome shotgun (WGS) entry which is preliminary data.</text>
</comment>
<keyword evidence="5" id="KW-0686">Riboflavin biosynthesis</keyword>
<dbReference type="STRING" id="1423351.A0A074S2L9"/>
<accession>A0A074S2L9</accession>
<dbReference type="InterPro" id="IPR017938">
    <property type="entry name" value="Riboflavin_synthase-like_b-brl"/>
</dbReference>
<dbReference type="InterPro" id="IPR001783">
    <property type="entry name" value="Lumazine-bd"/>
</dbReference>
<dbReference type="FunFam" id="2.40.30.20:FF:000004">
    <property type="entry name" value="Riboflavin synthase, alpha subunit"/>
    <property type="match status" value="1"/>
</dbReference>
<evidence type="ECO:0000259" key="9">
    <source>
        <dbReference type="PROSITE" id="PS51177"/>
    </source>
</evidence>
<dbReference type="Gene3D" id="2.40.30.20">
    <property type="match status" value="2"/>
</dbReference>
<dbReference type="PROSITE" id="PS51177">
    <property type="entry name" value="LUMAZINE_BIND"/>
    <property type="match status" value="2"/>
</dbReference>
<sequence length="282" mass="30479">MTAQFPPELPLEIIVRSNVVEAFYQRRIYHRQLNRQTIHRMFTGLVEHLGRVAAITPLDSTASGGNGFSMTIEDSAPILDDCHIGDSICVNGACLTVTEFGQDWFKVGLAPETLDRTDLGERQVGDHVNLERAMAAHVRFGGHFVQGHVDGTATVHSRVPDGNSLRLTFQLPPPATPDRPSLLPYLIAKGYITLDGASLTLTDVDDEKQTFSVMLIAHTQEKITLAGKPVGAKVNVEVDMVGKYVERAVLAALGGSGGQPGEGIAKIIERVVHKAVADAARK</sequence>
<dbReference type="InterPro" id="IPR026017">
    <property type="entry name" value="Lumazine-bd_dom"/>
</dbReference>
<dbReference type="PANTHER" id="PTHR21098">
    <property type="entry name" value="RIBOFLAVIN SYNTHASE ALPHA CHAIN"/>
    <property type="match status" value="1"/>
</dbReference>
<keyword evidence="7" id="KW-0677">Repeat</keyword>
<dbReference type="NCBIfam" id="TIGR00187">
    <property type="entry name" value="ribE"/>
    <property type="match status" value="1"/>
</dbReference>
<dbReference type="AlphaFoldDB" id="A0A074S2L9"/>
<dbReference type="Proteomes" id="UP000027456">
    <property type="component" value="Unassembled WGS sequence"/>
</dbReference>
<feature type="domain" description="Lumazine-binding" evidence="9">
    <location>
        <begin position="144"/>
        <end position="249"/>
    </location>
</feature>
<feature type="repeat" description="Lumazine-binding" evidence="8">
    <location>
        <begin position="41"/>
        <end position="143"/>
    </location>
</feature>
<dbReference type="FunFam" id="2.40.30.20:FF:000006">
    <property type="entry name" value="Riboflavin synthase, alpha subunit"/>
    <property type="match status" value="1"/>
</dbReference>
<dbReference type="HOGENOM" id="CLU_034388_1_1_1"/>
<evidence type="ECO:0000256" key="1">
    <source>
        <dbReference type="ARBA" id="ARBA00002803"/>
    </source>
</evidence>
<reference evidence="10 11" key="1">
    <citation type="submission" date="2013-12" db="EMBL/GenBank/DDBJ databases">
        <authorList>
            <person name="Cubeta M."/>
            <person name="Pakala S."/>
            <person name="Fedorova N."/>
            <person name="Thomas E."/>
            <person name="Dean R."/>
            <person name="Jabaji S."/>
            <person name="Neate S."/>
            <person name="Toda T."/>
            <person name="Tavantzis S."/>
            <person name="Vilgalys R."/>
            <person name="Bharathan N."/>
            <person name="Pakala S."/>
            <person name="Losada L.S."/>
            <person name="Zafar N."/>
            <person name="Nierman W."/>
        </authorList>
    </citation>
    <scope>NUCLEOTIDE SEQUENCE [LARGE SCALE GENOMIC DNA]</scope>
    <source>
        <strain evidence="10 11">123E</strain>
    </source>
</reference>
<keyword evidence="6" id="KW-0808">Transferase</keyword>
<evidence type="ECO:0000256" key="7">
    <source>
        <dbReference type="ARBA" id="ARBA00022737"/>
    </source>
</evidence>
<dbReference type="OrthoDB" id="10258924at2759"/>
<evidence type="ECO:0000256" key="6">
    <source>
        <dbReference type="ARBA" id="ARBA00022679"/>
    </source>
</evidence>
<feature type="domain" description="Lumazine-binding" evidence="9">
    <location>
        <begin position="41"/>
        <end position="143"/>
    </location>
</feature>
<evidence type="ECO:0000256" key="5">
    <source>
        <dbReference type="ARBA" id="ARBA00022619"/>
    </source>
</evidence>
<proteinExistence type="predicted"/>
<dbReference type="Pfam" id="PF00677">
    <property type="entry name" value="Lum_binding"/>
    <property type="match status" value="2"/>
</dbReference>
<organism evidence="10 11">
    <name type="scientific">Rhizoctonia solani 123E</name>
    <dbReference type="NCBI Taxonomy" id="1423351"/>
    <lineage>
        <taxon>Eukaryota</taxon>
        <taxon>Fungi</taxon>
        <taxon>Dikarya</taxon>
        <taxon>Basidiomycota</taxon>
        <taxon>Agaricomycotina</taxon>
        <taxon>Agaricomycetes</taxon>
        <taxon>Cantharellales</taxon>
        <taxon>Ceratobasidiaceae</taxon>
        <taxon>Rhizoctonia</taxon>
    </lineage>
</organism>
<evidence type="ECO:0000256" key="8">
    <source>
        <dbReference type="PROSITE-ProRule" id="PRU00524"/>
    </source>
</evidence>
<dbReference type="EC" id="2.5.1.9" evidence="3"/>
<dbReference type="GO" id="GO:0004746">
    <property type="term" value="F:riboflavin synthase activity"/>
    <property type="evidence" value="ECO:0007669"/>
    <property type="project" value="UniProtKB-EC"/>
</dbReference>